<organism evidence="1 2">
    <name type="scientific">Georgenia satyanarayanai</name>
    <dbReference type="NCBI Taxonomy" id="860221"/>
    <lineage>
        <taxon>Bacteria</taxon>
        <taxon>Bacillati</taxon>
        <taxon>Actinomycetota</taxon>
        <taxon>Actinomycetes</taxon>
        <taxon>Micrococcales</taxon>
        <taxon>Bogoriellaceae</taxon>
        <taxon>Georgenia</taxon>
    </lineage>
</organism>
<sequence length="207" mass="22211">MERKHRRPAMLDAQTAERIVGDVDPALRSQAAHTTAAVLVGRGRAGAEDPELVSRLVSLVDTEGLDTIAALWSQSPSTTLPGALWRLYLMREWVRADPARVADRFSLGRHRAEVAGVIAGVVEPPGPGDVAQLADAVLAGVYEGDLDVALDRAAAFIRVVATGSALDADWVDDDELAARLTRRASALLRTAEELEQAAEMWRVGTLD</sequence>
<reference evidence="1 2" key="1">
    <citation type="submission" date="2016-10" db="EMBL/GenBank/DDBJ databases">
        <authorList>
            <person name="Cai Z."/>
        </authorList>
    </citation>
    <scope>NUCLEOTIDE SEQUENCE [LARGE SCALE GENOMIC DNA]</scope>
    <source>
        <strain evidence="1 2">CGMCC 1.10826</strain>
    </source>
</reference>
<dbReference type="Proteomes" id="UP000250222">
    <property type="component" value="Unassembled WGS sequence"/>
</dbReference>
<dbReference type="AlphaFoldDB" id="A0A2Y9AKX5"/>
<protein>
    <recommendedName>
        <fullName evidence="3">DNA-directed RNA polymerase subunit beta</fullName>
    </recommendedName>
</protein>
<gene>
    <name evidence="1" type="ORF">SAMN05216184_111102</name>
</gene>
<keyword evidence="2" id="KW-1185">Reference proteome</keyword>
<dbReference type="RefSeq" id="WP_258369512.1">
    <property type="nucleotide sequence ID" value="NZ_QKLZ01000011.1"/>
</dbReference>
<evidence type="ECO:0000313" key="2">
    <source>
        <dbReference type="Proteomes" id="UP000250222"/>
    </source>
</evidence>
<name>A0A2Y9AKX5_9MICO</name>
<dbReference type="EMBL" id="UETB01000011">
    <property type="protein sequence ID" value="SSA45114.1"/>
    <property type="molecule type" value="Genomic_DNA"/>
</dbReference>
<evidence type="ECO:0008006" key="3">
    <source>
        <dbReference type="Google" id="ProtNLM"/>
    </source>
</evidence>
<proteinExistence type="predicted"/>
<accession>A0A2Y9AKX5</accession>
<evidence type="ECO:0000313" key="1">
    <source>
        <dbReference type="EMBL" id="SSA45114.1"/>
    </source>
</evidence>